<evidence type="ECO:0000313" key="2">
    <source>
        <dbReference type="EMBL" id="CBJ32931.1"/>
    </source>
</evidence>
<evidence type="ECO:0000256" key="1">
    <source>
        <dbReference type="SAM" id="MobiDB-lite"/>
    </source>
</evidence>
<dbReference type="EMBL" id="FN648590">
    <property type="protein sequence ID" value="CBJ32931.1"/>
    <property type="molecule type" value="Genomic_DNA"/>
</dbReference>
<keyword evidence="3" id="KW-1185">Reference proteome</keyword>
<name>D7G049_ECTSI</name>
<reference evidence="2 3" key="1">
    <citation type="journal article" date="2010" name="Nature">
        <title>The Ectocarpus genome and the independent evolution of multicellularity in brown algae.</title>
        <authorList>
            <person name="Cock J.M."/>
            <person name="Sterck L."/>
            <person name="Rouze P."/>
            <person name="Scornet D."/>
            <person name="Allen A.E."/>
            <person name="Amoutzias G."/>
            <person name="Anthouard V."/>
            <person name="Artiguenave F."/>
            <person name="Aury J.M."/>
            <person name="Badger J.H."/>
            <person name="Beszteri B."/>
            <person name="Billiau K."/>
            <person name="Bonnet E."/>
            <person name="Bothwell J.H."/>
            <person name="Bowler C."/>
            <person name="Boyen C."/>
            <person name="Brownlee C."/>
            <person name="Carrano C.J."/>
            <person name="Charrier B."/>
            <person name="Cho G.Y."/>
            <person name="Coelho S.M."/>
            <person name="Collen J."/>
            <person name="Corre E."/>
            <person name="Da Silva C."/>
            <person name="Delage L."/>
            <person name="Delaroque N."/>
            <person name="Dittami S.M."/>
            <person name="Doulbeau S."/>
            <person name="Elias M."/>
            <person name="Farnham G."/>
            <person name="Gachon C.M."/>
            <person name="Gschloessl B."/>
            <person name="Heesch S."/>
            <person name="Jabbari K."/>
            <person name="Jubin C."/>
            <person name="Kawai H."/>
            <person name="Kimura K."/>
            <person name="Kloareg B."/>
            <person name="Kupper F.C."/>
            <person name="Lang D."/>
            <person name="Le Bail A."/>
            <person name="Leblanc C."/>
            <person name="Lerouge P."/>
            <person name="Lohr M."/>
            <person name="Lopez P.J."/>
            <person name="Martens C."/>
            <person name="Maumus F."/>
            <person name="Michel G."/>
            <person name="Miranda-Saavedra D."/>
            <person name="Morales J."/>
            <person name="Moreau H."/>
            <person name="Motomura T."/>
            <person name="Nagasato C."/>
            <person name="Napoli C.A."/>
            <person name="Nelson D.R."/>
            <person name="Nyvall-Collen P."/>
            <person name="Peters A.F."/>
            <person name="Pommier C."/>
            <person name="Potin P."/>
            <person name="Poulain J."/>
            <person name="Quesneville H."/>
            <person name="Read B."/>
            <person name="Rensing S.A."/>
            <person name="Ritter A."/>
            <person name="Rousvoal S."/>
            <person name="Samanta M."/>
            <person name="Samson G."/>
            <person name="Schroeder D.C."/>
            <person name="Segurens B."/>
            <person name="Strittmatter M."/>
            <person name="Tonon T."/>
            <person name="Tregear J.W."/>
            <person name="Valentin K."/>
            <person name="von Dassow P."/>
            <person name="Yamagishi T."/>
            <person name="Van de Peer Y."/>
            <person name="Wincker P."/>
        </authorList>
    </citation>
    <scope>NUCLEOTIDE SEQUENCE [LARGE SCALE GENOMIC DNA]</scope>
    <source>
        <strain evidence="3">Ec32 / CCAP1310/4</strain>
    </source>
</reference>
<proteinExistence type="predicted"/>
<dbReference type="Proteomes" id="UP000002630">
    <property type="component" value="Linkage Group LG26"/>
</dbReference>
<accession>D7G049</accession>
<sequence length="672" mass="70551">MMDQHQRYLNGGRISTTTCTAIPALKWPPTRNASLVPGYPGSSPSSISRAKVGPASFPSASVLLQCAVLRASPPAGAIARGLGKQQPIMRTNMHKKSRCSSRVNEGMMIIRRSAGGRQRTNTLSRKAPSPALEPACAGAATCRCCTAATTAASPARRQASFDATVVGLGDLRTTAHTNAKQPLYNFLARYTGADRRVGDAEYWRGLVEGWCEERGLGPVDLSTKQVSLYLRQMAEDPRLSRYYGVSMVKGCGALRFALEGRPFDWSRLDGDGGGSRLFHAGWRWTCVAPEKDGCRTFASCGRGANVEVHITKPSYAQVCEVAGVRVNGVDCTSFAAFKPTLDVGSFSNPAGLCKMLAAVSSVSLCEGFRKQHRTQDVDVTTAPATPAPMAGMAGFSSLDGQAGVTVGCNSSSSLRAVGDGTNEGPLVSAKLGVAGGNAVLWSSKCSRVLPARVAAAMNPPKEQKLEGAARRCSECSKLLLSGLLPRVTEGAGGAATGGTGGVAGGGCSSEEGEEVAAAADKEEKLQEIHESEEGAERRSHATVDSIRPQPSPAPCSDEQRREGSSQTLGVVLKRDVASTGGLDQATEDIGFAKPDSKGTRTTSSLCAEEGSARKRFKTACSEFSLDHSSARWHYPGRDGDVMVAALGLSTLRMMPPHRWALTSSGPGDNVGC</sequence>
<feature type="region of interest" description="Disordered" evidence="1">
    <location>
        <begin position="493"/>
        <end position="570"/>
    </location>
</feature>
<dbReference type="EMBL" id="FN649751">
    <property type="protein sequence ID" value="CBJ32931.1"/>
    <property type="molecule type" value="Genomic_DNA"/>
</dbReference>
<evidence type="ECO:0000313" key="3">
    <source>
        <dbReference type="Proteomes" id="UP000002630"/>
    </source>
</evidence>
<feature type="compositionally biased region" description="Basic and acidic residues" evidence="1">
    <location>
        <begin position="519"/>
        <end position="541"/>
    </location>
</feature>
<protein>
    <submittedName>
        <fullName evidence="2">Uncharacterized protein</fullName>
    </submittedName>
</protein>
<organism evidence="2 3">
    <name type="scientific">Ectocarpus siliculosus</name>
    <name type="common">Brown alga</name>
    <name type="synonym">Conferva siliculosa</name>
    <dbReference type="NCBI Taxonomy" id="2880"/>
    <lineage>
        <taxon>Eukaryota</taxon>
        <taxon>Sar</taxon>
        <taxon>Stramenopiles</taxon>
        <taxon>Ochrophyta</taxon>
        <taxon>PX clade</taxon>
        <taxon>Phaeophyceae</taxon>
        <taxon>Ectocarpales</taxon>
        <taxon>Ectocarpaceae</taxon>
        <taxon>Ectocarpus</taxon>
    </lineage>
</organism>
<feature type="region of interest" description="Disordered" evidence="1">
    <location>
        <begin position="585"/>
        <end position="604"/>
    </location>
</feature>
<dbReference type="InParanoid" id="D7G049"/>
<gene>
    <name evidence="2" type="ORF">Esi_0393_0023</name>
</gene>
<feature type="compositionally biased region" description="Gly residues" evidence="1">
    <location>
        <begin position="493"/>
        <end position="507"/>
    </location>
</feature>
<dbReference type="AlphaFoldDB" id="D7G049"/>
<dbReference type="OrthoDB" id="10327203at2759"/>